<dbReference type="InterPro" id="IPR014845">
    <property type="entry name" value="GYD/TTHA1554"/>
</dbReference>
<evidence type="ECO:0008006" key="2">
    <source>
        <dbReference type="Google" id="ProtNLM"/>
    </source>
</evidence>
<dbReference type="EMBL" id="UINC01001688">
    <property type="protein sequence ID" value="SUZ86570.1"/>
    <property type="molecule type" value="Genomic_DNA"/>
</dbReference>
<reference evidence="1" key="1">
    <citation type="submission" date="2018-05" db="EMBL/GenBank/DDBJ databases">
        <authorList>
            <person name="Lanie J.A."/>
            <person name="Ng W.-L."/>
            <person name="Kazmierczak K.M."/>
            <person name="Andrzejewski T.M."/>
            <person name="Davidsen T.M."/>
            <person name="Wayne K.J."/>
            <person name="Tettelin H."/>
            <person name="Glass J.I."/>
            <person name="Rusch D."/>
            <person name="Podicherti R."/>
            <person name="Tsui H.-C.T."/>
            <person name="Winkler M.E."/>
        </authorList>
    </citation>
    <scope>NUCLEOTIDE SEQUENCE</scope>
</reference>
<proteinExistence type="predicted"/>
<dbReference type="Pfam" id="PF08734">
    <property type="entry name" value="GYD"/>
    <property type="match status" value="1"/>
</dbReference>
<dbReference type="AlphaFoldDB" id="A0A381R4X6"/>
<sequence>MPHYLIQGSYTADGAQGLLAEGGTARITEATGLIEALGGTLECLYFIWGTDDIIGVTEMPDDASAAAASLAVSASGKVGVRITPLISPSEIDAAADKAGELSYRPPGG</sequence>
<gene>
    <name evidence="1" type="ORF">METZ01_LOCUS39424</name>
</gene>
<organism evidence="1">
    <name type="scientific">marine metagenome</name>
    <dbReference type="NCBI Taxonomy" id="408172"/>
    <lineage>
        <taxon>unclassified sequences</taxon>
        <taxon>metagenomes</taxon>
        <taxon>ecological metagenomes</taxon>
    </lineage>
</organism>
<accession>A0A381R4X6</accession>
<evidence type="ECO:0000313" key="1">
    <source>
        <dbReference type="EMBL" id="SUZ86570.1"/>
    </source>
</evidence>
<protein>
    <recommendedName>
        <fullName evidence="2">GYD domain-containing protein</fullName>
    </recommendedName>
</protein>
<name>A0A381R4X6_9ZZZZ</name>